<dbReference type="EMBL" id="JARKIF010000010">
    <property type="protein sequence ID" value="KAJ7628877.1"/>
    <property type="molecule type" value="Genomic_DNA"/>
</dbReference>
<dbReference type="GO" id="GO:0005634">
    <property type="term" value="C:nucleus"/>
    <property type="evidence" value="ECO:0007669"/>
    <property type="project" value="TreeGrafter"/>
</dbReference>
<dbReference type="GO" id="GO:0005829">
    <property type="term" value="C:cytosol"/>
    <property type="evidence" value="ECO:0007669"/>
    <property type="project" value="TreeGrafter"/>
</dbReference>
<dbReference type="PANTHER" id="PTHR31859">
    <property type="entry name" value="TETRATRICOPEPTIDE REPEAT PROTEIN 39 FAMILY MEMBER"/>
    <property type="match status" value="1"/>
</dbReference>
<evidence type="ECO:0000256" key="1">
    <source>
        <dbReference type="SAM" id="Phobius"/>
    </source>
</evidence>
<sequence>MSSSDTAAALASANLGFDHLFSNHIADARTAFSAQQSPFHLLGLGACAFLEAALGMESGMTGEASRLLTQSEAGARKAAAEAKSRKGGTSGDRGDGAGRFAAGLEWEILSADAVVLLGLSHALSESYMGYLQCMYSLNSAHSKFTRLYKTVFPNGLPEGSKSVVPSAASSRESLVQPVPVPAAVAAPAKKSVLGRWGASAVWGRSSASSSSSSLAAPSLRSSASSLSLRPSPAEASRPPEGPVEEMIVAGTAFGFGLFNLVFSLLPKKIQSLVGLFGFKHDRALALKALALSAGVDIGGGSLVAAGTGRDVHGVFAGLVLMTFYGVVLLLSGYQADEAELVRVYKGVVDSIEARYPAGALWILNRAKILRMTNDANGAIAVLQNALETGPRTFVQADTLLVFELAWTLLAQRRHREAAEAFIKLTELNSWSHATYYFIAAGCYISLGDRTKAQELFDALPGLLERKKMGGKDLPTEVLIRKRMAYYQEKQKRRGGDPSRYVESVKISSADELGIFWNTYQRIDDSVAEAHIKELAAFTPPVMISVPSPYLPGNQASAASAGPLDLDTPDESALRALLLGLMHRTLRLYEPARALLESAAGATLKASTWIAGVAEFELAVAELREAESQSVGPEGWGRVLDGVEARLTVVQGLVGKSDVDLASRLESRVALLRDEVEKKRGMVKKAA</sequence>
<protein>
    <submittedName>
        <fullName evidence="2">Outer membrane protein Iml2/Tetratricopeptide repeat protein 39</fullName>
    </submittedName>
</protein>
<dbReference type="InterPro" id="IPR011990">
    <property type="entry name" value="TPR-like_helical_dom_sf"/>
</dbReference>
<comment type="caution">
    <text evidence="2">The sequence shown here is derived from an EMBL/GenBank/DDBJ whole genome shotgun (WGS) entry which is preliminary data.</text>
</comment>
<accession>A0AAD7BRW5</accession>
<proteinExistence type="predicted"/>
<keyword evidence="3" id="KW-1185">Reference proteome</keyword>
<evidence type="ECO:0000313" key="3">
    <source>
        <dbReference type="Proteomes" id="UP001221142"/>
    </source>
</evidence>
<organism evidence="2 3">
    <name type="scientific">Roridomyces roridus</name>
    <dbReference type="NCBI Taxonomy" id="1738132"/>
    <lineage>
        <taxon>Eukaryota</taxon>
        <taxon>Fungi</taxon>
        <taxon>Dikarya</taxon>
        <taxon>Basidiomycota</taxon>
        <taxon>Agaricomycotina</taxon>
        <taxon>Agaricomycetes</taxon>
        <taxon>Agaricomycetidae</taxon>
        <taxon>Agaricales</taxon>
        <taxon>Marasmiineae</taxon>
        <taxon>Mycenaceae</taxon>
        <taxon>Roridomyces</taxon>
    </lineage>
</organism>
<dbReference type="SUPFAM" id="SSF48452">
    <property type="entry name" value="TPR-like"/>
    <property type="match status" value="1"/>
</dbReference>
<dbReference type="Proteomes" id="UP001221142">
    <property type="component" value="Unassembled WGS sequence"/>
</dbReference>
<feature type="transmembrane region" description="Helical" evidence="1">
    <location>
        <begin position="311"/>
        <end position="333"/>
    </location>
</feature>
<feature type="transmembrane region" description="Helical" evidence="1">
    <location>
        <begin position="286"/>
        <end position="305"/>
    </location>
</feature>
<gene>
    <name evidence="2" type="ORF">FB45DRAFT_1059549</name>
</gene>
<dbReference type="Gene3D" id="1.25.40.10">
    <property type="entry name" value="Tetratricopeptide repeat domain"/>
    <property type="match status" value="1"/>
</dbReference>
<keyword evidence="1" id="KW-0472">Membrane</keyword>
<reference evidence="2" key="1">
    <citation type="submission" date="2023-03" db="EMBL/GenBank/DDBJ databases">
        <title>Massive genome expansion in bonnet fungi (Mycena s.s.) driven by repeated elements and novel gene families across ecological guilds.</title>
        <authorList>
            <consortium name="Lawrence Berkeley National Laboratory"/>
            <person name="Harder C.B."/>
            <person name="Miyauchi S."/>
            <person name="Viragh M."/>
            <person name="Kuo A."/>
            <person name="Thoen E."/>
            <person name="Andreopoulos B."/>
            <person name="Lu D."/>
            <person name="Skrede I."/>
            <person name="Drula E."/>
            <person name="Henrissat B."/>
            <person name="Morin E."/>
            <person name="Kohler A."/>
            <person name="Barry K."/>
            <person name="LaButti K."/>
            <person name="Morin E."/>
            <person name="Salamov A."/>
            <person name="Lipzen A."/>
            <person name="Mereny Z."/>
            <person name="Hegedus B."/>
            <person name="Baldrian P."/>
            <person name="Stursova M."/>
            <person name="Weitz H."/>
            <person name="Taylor A."/>
            <person name="Grigoriev I.V."/>
            <person name="Nagy L.G."/>
            <person name="Martin F."/>
            <person name="Kauserud H."/>
        </authorList>
    </citation>
    <scope>NUCLEOTIDE SEQUENCE</scope>
    <source>
        <strain evidence="2">9284</strain>
    </source>
</reference>
<dbReference type="PANTHER" id="PTHR31859:SF1">
    <property type="entry name" value="TETRATRICOPEPTIDE REPEAT PROTEIN 39C"/>
    <property type="match status" value="1"/>
</dbReference>
<keyword evidence="1" id="KW-1133">Transmembrane helix</keyword>
<keyword evidence="1" id="KW-0812">Transmembrane</keyword>
<dbReference type="GO" id="GO:0005741">
    <property type="term" value="C:mitochondrial outer membrane"/>
    <property type="evidence" value="ECO:0007669"/>
    <property type="project" value="TreeGrafter"/>
</dbReference>
<name>A0AAD7BRW5_9AGAR</name>
<evidence type="ECO:0000313" key="2">
    <source>
        <dbReference type="EMBL" id="KAJ7628877.1"/>
    </source>
</evidence>
<dbReference type="Pfam" id="PF10300">
    <property type="entry name" value="Iml2-TPR_39"/>
    <property type="match status" value="1"/>
</dbReference>
<feature type="transmembrane region" description="Helical" evidence="1">
    <location>
        <begin position="246"/>
        <end position="265"/>
    </location>
</feature>
<dbReference type="AlphaFoldDB" id="A0AAD7BRW5"/>
<dbReference type="InterPro" id="IPR019412">
    <property type="entry name" value="IML2/TPR_39"/>
</dbReference>